<accession>A0A3M7RUA9</accession>
<evidence type="ECO:0000313" key="2">
    <source>
        <dbReference type="Proteomes" id="UP000276133"/>
    </source>
</evidence>
<gene>
    <name evidence="1" type="ORF">BpHYR1_023638</name>
</gene>
<sequence length="62" mass="7482">MEYKVNCHNCLSKLDSDSTLQLRNRFLEFELLREHDIYKTPKIVLLRLAESDTELNQEIIWD</sequence>
<name>A0A3M7RUA9_BRAPC</name>
<proteinExistence type="predicted"/>
<protein>
    <submittedName>
        <fullName evidence="1">Uncharacterized protein</fullName>
    </submittedName>
</protein>
<dbReference type="AlphaFoldDB" id="A0A3M7RUA9"/>
<organism evidence="1 2">
    <name type="scientific">Brachionus plicatilis</name>
    <name type="common">Marine rotifer</name>
    <name type="synonym">Brachionus muelleri</name>
    <dbReference type="NCBI Taxonomy" id="10195"/>
    <lineage>
        <taxon>Eukaryota</taxon>
        <taxon>Metazoa</taxon>
        <taxon>Spiralia</taxon>
        <taxon>Gnathifera</taxon>
        <taxon>Rotifera</taxon>
        <taxon>Eurotatoria</taxon>
        <taxon>Monogononta</taxon>
        <taxon>Pseudotrocha</taxon>
        <taxon>Ploima</taxon>
        <taxon>Brachionidae</taxon>
        <taxon>Brachionus</taxon>
    </lineage>
</organism>
<comment type="caution">
    <text evidence="1">The sequence shown here is derived from an EMBL/GenBank/DDBJ whole genome shotgun (WGS) entry which is preliminary data.</text>
</comment>
<evidence type="ECO:0000313" key="1">
    <source>
        <dbReference type="EMBL" id="RNA27039.1"/>
    </source>
</evidence>
<dbReference type="Proteomes" id="UP000276133">
    <property type="component" value="Unassembled WGS sequence"/>
</dbReference>
<dbReference type="EMBL" id="REGN01002609">
    <property type="protein sequence ID" value="RNA27039.1"/>
    <property type="molecule type" value="Genomic_DNA"/>
</dbReference>
<reference evidence="1 2" key="1">
    <citation type="journal article" date="2018" name="Sci. Rep.">
        <title>Genomic signatures of local adaptation to the degree of environmental predictability in rotifers.</title>
        <authorList>
            <person name="Franch-Gras L."/>
            <person name="Hahn C."/>
            <person name="Garcia-Roger E.M."/>
            <person name="Carmona M.J."/>
            <person name="Serra M."/>
            <person name="Gomez A."/>
        </authorList>
    </citation>
    <scope>NUCLEOTIDE SEQUENCE [LARGE SCALE GENOMIC DNA]</scope>
    <source>
        <strain evidence="1">HYR1</strain>
    </source>
</reference>
<keyword evidence="2" id="KW-1185">Reference proteome</keyword>